<dbReference type="PANTHER" id="PTHR46996:SF4">
    <property type="entry name" value="RIBOSOMAL PROTEIN L34E SUPERFAMILY PROTEIN"/>
    <property type="match status" value="1"/>
</dbReference>
<evidence type="ECO:0000256" key="2">
    <source>
        <dbReference type="SAM" id="Phobius"/>
    </source>
</evidence>
<dbReference type="PANTHER" id="PTHR46996">
    <property type="entry name" value="OS05G0488500 PROTEIN"/>
    <property type="match status" value="1"/>
</dbReference>
<feature type="compositionally biased region" description="Low complexity" evidence="1">
    <location>
        <begin position="21"/>
        <end position="35"/>
    </location>
</feature>
<protein>
    <submittedName>
        <fullName evidence="3">Uncharacterized protein At5g19025</fullName>
    </submittedName>
</protein>
<feature type="region of interest" description="Disordered" evidence="1">
    <location>
        <begin position="13"/>
        <end position="38"/>
    </location>
</feature>
<dbReference type="EMBL" id="GDJX01025897">
    <property type="protein sequence ID" value="JAT42039.1"/>
    <property type="molecule type" value="Transcribed_RNA"/>
</dbReference>
<evidence type="ECO:0000313" key="3">
    <source>
        <dbReference type="EMBL" id="JAT42039.1"/>
    </source>
</evidence>
<feature type="transmembrane region" description="Helical" evidence="2">
    <location>
        <begin position="116"/>
        <end position="138"/>
    </location>
</feature>
<evidence type="ECO:0000256" key="1">
    <source>
        <dbReference type="SAM" id="MobiDB-lite"/>
    </source>
</evidence>
<feature type="transmembrane region" description="Helical" evidence="2">
    <location>
        <begin position="67"/>
        <end position="89"/>
    </location>
</feature>
<dbReference type="AlphaFoldDB" id="A0A1D1XHZ6"/>
<keyword evidence="2" id="KW-1133">Transmembrane helix</keyword>
<keyword evidence="2" id="KW-0472">Membrane</keyword>
<gene>
    <name evidence="3" type="primary">At5g19025_2</name>
    <name evidence="3" type="ORF">g.2800</name>
</gene>
<reference evidence="3" key="1">
    <citation type="submission" date="2015-07" db="EMBL/GenBank/DDBJ databases">
        <title>Transcriptome Assembly of Anthurium amnicola.</title>
        <authorList>
            <person name="Suzuki J."/>
        </authorList>
    </citation>
    <scope>NUCLEOTIDE SEQUENCE</scope>
</reference>
<proteinExistence type="predicted"/>
<organism evidence="3">
    <name type="scientific">Anthurium amnicola</name>
    <dbReference type="NCBI Taxonomy" id="1678845"/>
    <lineage>
        <taxon>Eukaryota</taxon>
        <taxon>Viridiplantae</taxon>
        <taxon>Streptophyta</taxon>
        <taxon>Embryophyta</taxon>
        <taxon>Tracheophyta</taxon>
        <taxon>Spermatophyta</taxon>
        <taxon>Magnoliopsida</taxon>
        <taxon>Liliopsida</taxon>
        <taxon>Araceae</taxon>
        <taxon>Pothoideae</taxon>
        <taxon>Potheae</taxon>
        <taxon>Anthurium</taxon>
    </lineage>
</organism>
<keyword evidence="2" id="KW-0812">Transmembrane</keyword>
<sequence>MVDSRFLITVSRPTDRRRRSASPAMADAAASSPAAGNQLTHLSQRNKRKAGTANQVKSSPCHWSHGAAADVVVLVAVVFAFGFLLVPYLEMFYHGLAGVGSTVLTELRDEAGGAPLVWFFFVLGFFLVTVTVFVTFFCGTSGRKCSNPNCRGLRNAAEFDIMIETEERMKNSRCPDGKDGSGRLFFELNEGHHRELEAELKKMAPPRGRAILLFQEKCGCSVGRLVVKGPKKIRKVKK</sequence>
<name>A0A1D1XHZ6_9ARAE</name>
<accession>A0A1D1XHZ6</accession>